<accession>A0A0F9FZY7</accession>
<dbReference type="PANTHER" id="PTHR43793">
    <property type="entry name" value="FAD SYNTHASE"/>
    <property type="match status" value="1"/>
</dbReference>
<name>A0A0F9FZY7_9ZZZZ</name>
<sequence length="549" mass="62944">MLGDHDLSIIERLRTFQRGRLILKDVLFEMSGWILIYRISPSFCIDILRTFLIREDKGPQILPRPFDLYEFNFSFERQDFSSEDVVEMLNLDEEWGLRFIHLINNEAIQLWKKLEGPLHHGPLLTQITDYYDRTPICQTLNLEDKEVEVWGDERVYKWIFHLGPDIIKATLEALEKGMLSKIENDRQDPKQLVKMILSETTSFAVVATCLKVILSLIFEENGESTMDKDRIGLLLESILPILRKPAFWYLHSQLFAEARVYRRSNISTVINVIDLLVFAIPTASISEEIISNIRHFKEAKKKGDKLVVSITSDKFVNKGPGRPAFNEKLRLESIAALSSVDYVVMNNAKDAINAIRTIKPDYYVKGKEYNDAKKDITGKIIEEAKEVKTNGGQIYFTDDIVFSSSSLINKYVEPISEKAKNFIQKLKTKYSIEQIVEKIEELSSLKVLIIGDAIIDEYQYVDLLGQSAKGQHLVANCRDSERFLGGSLIIANHISEFCDNVTLFTNLGKNCKHLDFINKNLNDNVKVFSLPSIITFILYSLNNVKIVVL</sequence>
<protein>
    <recommendedName>
        <fullName evidence="3">Cytidyltransferase-like domain-containing protein</fullName>
    </recommendedName>
</protein>
<dbReference type="InterPro" id="IPR014729">
    <property type="entry name" value="Rossmann-like_a/b/a_fold"/>
</dbReference>
<dbReference type="GO" id="GO:0016779">
    <property type="term" value="F:nucleotidyltransferase activity"/>
    <property type="evidence" value="ECO:0007669"/>
    <property type="project" value="UniProtKB-KW"/>
</dbReference>
<evidence type="ECO:0000313" key="4">
    <source>
        <dbReference type="EMBL" id="KKL56722.1"/>
    </source>
</evidence>
<organism evidence="4">
    <name type="scientific">marine sediment metagenome</name>
    <dbReference type="NCBI Taxonomy" id="412755"/>
    <lineage>
        <taxon>unclassified sequences</taxon>
        <taxon>metagenomes</taxon>
        <taxon>ecological metagenomes</taxon>
    </lineage>
</organism>
<dbReference type="PANTHER" id="PTHR43793:SF1">
    <property type="entry name" value="FAD SYNTHASE"/>
    <property type="match status" value="1"/>
</dbReference>
<comment type="caution">
    <text evidence="4">The sequence shown here is derived from an EMBL/GenBank/DDBJ whole genome shotgun (WGS) entry which is preliminary data.</text>
</comment>
<dbReference type="Pfam" id="PF01467">
    <property type="entry name" value="CTP_transf_like"/>
    <property type="match status" value="1"/>
</dbReference>
<evidence type="ECO:0000256" key="2">
    <source>
        <dbReference type="ARBA" id="ARBA00022695"/>
    </source>
</evidence>
<gene>
    <name evidence="4" type="ORF">LCGC14_2242560</name>
</gene>
<dbReference type="Gene3D" id="3.40.50.620">
    <property type="entry name" value="HUPs"/>
    <property type="match status" value="1"/>
</dbReference>
<reference evidence="4" key="1">
    <citation type="journal article" date="2015" name="Nature">
        <title>Complex archaea that bridge the gap between prokaryotes and eukaryotes.</title>
        <authorList>
            <person name="Spang A."/>
            <person name="Saw J.H."/>
            <person name="Jorgensen S.L."/>
            <person name="Zaremba-Niedzwiedzka K."/>
            <person name="Martijn J."/>
            <person name="Lind A.E."/>
            <person name="van Eijk R."/>
            <person name="Schleper C."/>
            <person name="Guy L."/>
            <person name="Ettema T.J."/>
        </authorList>
    </citation>
    <scope>NUCLEOTIDE SEQUENCE</scope>
</reference>
<dbReference type="InterPro" id="IPR029056">
    <property type="entry name" value="Ribokinase-like"/>
</dbReference>
<dbReference type="InterPro" id="IPR004821">
    <property type="entry name" value="Cyt_trans-like"/>
</dbReference>
<evidence type="ECO:0000259" key="3">
    <source>
        <dbReference type="Pfam" id="PF01467"/>
    </source>
</evidence>
<dbReference type="AlphaFoldDB" id="A0A0F9FZY7"/>
<keyword evidence="1" id="KW-0808">Transferase</keyword>
<dbReference type="SUPFAM" id="SSF52374">
    <property type="entry name" value="Nucleotidylyl transferase"/>
    <property type="match status" value="1"/>
</dbReference>
<dbReference type="InterPro" id="IPR050385">
    <property type="entry name" value="Archaeal_FAD_synthase"/>
</dbReference>
<proteinExistence type="predicted"/>
<feature type="domain" description="Cytidyltransferase-like" evidence="3">
    <location>
        <begin position="293"/>
        <end position="392"/>
    </location>
</feature>
<dbReference type="EMBL" id="LAZR01030399">
    <property type="protein sequence ID" value="KKL56722.1"/>
    <property type="molecule type" value="Genomic_DNA"/>
</dbReference>
<keyword evidence="2" id="KW-0548">Nucleotidyltransferase</keyword>
<evidence type="ECO:0000256" key="1">
    <source>
        <dbReference type="ARBA" id="ARBA00022679"/>
    </source>
</evidence>
<dbReference type="Gene3D" id="3.40.1190.20">
    <property type="match status" value="1"/>
</dbReference>